<evidence type="ECO:0000313" key="1">
    <source>
        <dbReference type="EMBL" id="ANH51592.1"/>
    </source>
</evidence>
<keyword evidence="2" id="KW-1185">Reference proteome</keyword>
<reference evidence="2" key="1">
    <citation type="submission" date="2016-03" db="EMBL/GenBank/DDBJ databases">
        <authorList>
            <person name="Sharma R."/>
            <person name="Simister A.R."/>
            <person name="Berg J.A."/>
            <person name="Jensen G.L."/>
            <person name="Keele B.R."/>
            <person name="Ward M.E.H."/>
            <person name="Breakwell D.P."/>
            <person name="Hope S."/>
            <person name="Grose J.H."/>
        </authorList>
    </citation>
    <scope>NUCLEOTIDE SEQUENCE [LARGE SCALE GENOMIC DNA]</scope>
</reference>
<evidence type="ECO:0000313" key="2">
    <source>
        <dbReference type="Proteomes" id="UP000222975"/>
    </source>
</evidence>
<name>A0A173GD53_9CAUD</name>
<sequence>MASEMIEWEKLFNSLKAIEQSDQVCDLPTRNLSVMMAQRRLKAGLQRSVKRVDAIMSAQVQTDEAYDELMHRLQVLALPVTVTRFTGGKWNHGVIRTKKGTIMYG</sequence>
<dbReference type="EMBL" id="KU886223">
    <property type="protein sequence ID" value="ANH51592.1"/>
    <property type="molecule type" value="Genomic_DNA"/>
</dbReference>
<protein>
    <submittedName>
        <fullName evidence="1">Uncharacterized protein</fullName>
    </submittedName>
</protein>
<accession>A0A173GD53</accession>
<proteinExistence type="predicted"/>
<gene>
    <name evidence="1" type="ORF">SIMMY50_130</name>
</gene>
<organism evidence="1 2">
    <name type="scientific">Erwinia phage vB_EamM_Simmy50</name>
    <dbReference type="NCBI Taxonomy" id="1815988"/>
    <lineage>
        <taxon>Viruses</taxon>
        <taxon>Duplodnaviria</taxon>
        <taxon>Heunggongvirae</taxon>
        <taxon>Uroviricota</taxon>
        <taxon>Caudoviricetes</taxon>
        <taxon>Chimalliviridae</taxon>
        <taxon>Agricanvirus</taxon>
        <taxon>Agricanvirus simmy50</taxon>
    </lineage>
</organism>
<dbReference type="Proteomes" id="UP000222975">
    <property type="component" value="Segment"/>
</dbReference>